<feature type="non-terminal residue" evidence="1">
    <location>
        <position position="1"/>
    </location>
</feature>
<name>A0A6G1GIT5_9PEZI</name>
<evidence type="ECO:0000313" key="1">
    <source>
        <dbReference type="EMBL" id="KAF1980638.1"/>
    </source>
</evidence>
<feature type="non-terminal residue" evidence="1">
    <location>
        <position position="97"/>
    </location>
</feature>
<accession>A0A6G1GIT5</accession>
<dbReference type="PANTHER" id="PTHR33481">
    <property type="entry name" value="REVERSE TRANSCRIPTASE"/>
    <property type="match status" value="1"/>
</dbReference>
<dbReference type="AlphaFoldDB" id="A0A6G1GIT5"/>
<gene>
    <name evidence="1" type="ORF">K402DRAFT_303206</name>
</gene>
<dbReference type="EMBL" id="ML977237">
    <property type="protein sequence ID" value="KAF1980638.1"/>
    <property type="molecule type" value="Genomic_DNA"/>
</dbReference>
<sequence>TEKIYELGAQKAIQFDLSKTELIHFSKSALAKSAVLALPDGSIIQPKQVVRWLGIWFNCSLNFKEHANIRCSQARAAFFRMARLANSGRGLSPTSLR</sequence>
<organism evidence="1 2">
    <name type="scientific">Aulographum hederae CBS 113979</name>
    <dbReference type="NCBI Taxonomy" id="1176131"/>
    <lineage>
        <taxon>Eukaryota</taxon>
        <taxon>Fungi</taxon>
        <taxon>Dikarya</taxon>
        <taxon>Ascomycota</taxon>
        <taxon>Pezizomycotina</taxon>
        <taxon>Dothideomycetes</taxon>
        <taxon>Pleosporomycetidae</taxon>
        <taxon>Aulographales</taxon>
        <taxon>Aulographaceae</taxon>
    </lineage>
</organism>
<evidence type="ECO:0008006" key="3">
    <source>
        <dbReference type="Google" id="ProtNLM"/>
    </source>
</evidence>
<reference evidence="1" key="1">
    <citation type="journal article" date="2020" name="Stud. Mycol.">
        <title>101 Dothideomycetes genomes: a test case for predicting lifestyles and emergence of pathogens.</title>
        <authorList>
            <person name="Haridas S."/>
            <person name="Albert R."/>
            <person name="Binder M."/>
            <person name="Bloem J."/>
            <person name="Labutti K."/>
            <person name="Salamov A."/>
            <person name="Andreopoulos B."/>
            <person name="Baker S."/>
            <person name="Barry K."/>
            <person name="Bills G."/>
            <person name="Bluhm B."/>
            <person name="Cannon C."/>
            <person name="Castanera R."/>
            <person name="Culley D."/>
            <person name="Daum C."/>
            <person name="Ezra D."/>
            <person name="Gonzalez J."/>
            <person name="Henrissat B."/>
            <person name="Kuo A."/>
            <person name="Liang C."/>
            <person name="Lipzen A."/>
            <person name="Lutzoni F."/>
            <person name="Magnuson J."/>
            <person name="Mondo S."/>
            <person name="Nolan M."/>
            <person name="Ohm R."/>
            <person name="Pangilinan J."/>
            <person name="Park H.-J."/>
            <person name="Ramirez L."/>
            <person name="Alfaro M."/>
            <person name="Sun H."/>
            <person name="Tritt A."/>
            <person name="Yoshinaga Y."/>
            <person name="Zwiers L.-H."/>
            <person name="Turgeon B."/>
            <person name="Goodwin S."/>
            <person name="Spatafora J."/>
            <person name="Crous P."/>
            <person name="Grigoriev I."/>
        </authorList>
    </citation>
    <scope>NUCLEOTIDE SEQUENCE</scope>
    <source>
        <strain evidence="1">CBS 113979</strain>
    </source>
</reference>
<dbReference type="OrthoDB" id="5426484at2759"/>
<keyword evidence="2" id="KW-1185">Reference proteome</keyword>
<evidence type="ECO:0000313" key="2">
    <source>
        <dbReference type="Proteomes" id="UP000800041"/>
    </source>
</evidence>
<dbReference type="PANTHER" id="PTHR33481:SF1">
    <property type="entry name" value="ENDONUCLEASE_EXONUCLEASE_PHOSPHATASE DOMAIN-CONTAINING PROTEIN-RELATED"/>
    <property type="match status" value="1"/>
</dbReference>
<protein>
    <recommendedName>
        <fullName evidence="3">Reverse transcriptase domain-containing protein</fullName>
    </recommendedName>
</protein>
<dbReference type="Proteomes" id="UP000800041">
    <property type="component" value="Unassembled WGS sequence"/>
</dbReference>
<proteinExistence type="predicted"/>